<dbReference type="Gene3D" id="6.20.190.10">
    <property type="entry name" value="Nutrient germinant receptor protein C, domain 1"/>
    <property type="match status" value="1"/>
</dbReference>
<keyword evidence="5" id="KW-0472">Membrane</keyword>
<dbReference type="Pfam" id="PF05504">
    <property type="entry name" value="Spore_GerAC"/>
    <property type="match status" value="1"/>
</dbReference>
<evidence type="ECO:0000259" key="10">
    <source>
        <dbReference type="Pfam" id="PF25198"/>
    </source>
</evidence>
<dbReference type="Proteomes" id="UP000250069">
    <property type="component" value="Chromosome"/>
</dbReference>
<dbReference type="InterPro" id="IPR057336">
    <property type="entry name" value="GerAC_N"/>
</dbReference>
<accession>A0ABC8DCE1</accession>
<evidence type="ECO:0000256" key="8">
    <source>
        <dbReference type="SAM" id="MobiDB-lite"/>
    </source>
</evidence>
<evidence type="ECO:0000256" key="1">
    <source>
        <dbReference type="ARBA" id="ARBA00004635"/>
    </source>
</evidence>
<keyword evidence="6" id="KW-0564">Palmitate</keyword>
<comment type="subcellular location">
    <subcellularLocation>
        <location evidence="1">Membrane</location>
        <topology evidence="1">Lipid-anchor</topology>
    </subcellularLocation>
</comment>
<proteinExistence type="inferred from homology"/>
<evidence type="ECO:0000256" key="5">
    <source>
        <dbReference type="ARBA" id="ARBA00023136"/>
    </source>
</evidence>
<feature type="region of interest" description="Disordered" evidence="8">
    <location>
        <begin position="53"/>
        <end position="74"/>
    </location>
</feature>
<evidence type="ECO:0000256" key="6">
    <source>
        <dbReference type="ARBA" id="ARBA00023139"/>
    </source>
</evidence>
<organism evidence="11 12">
    <name type="scientific">Bacillus velezensis</name>
    <dbReference type="NCBI Taxonomy" id="492670"/>
    <lineage>
        <taxon>Bacteria</taxon>
        <taxon>Bacillati</taxon>
        <taxon>Bacillota</taxon>
        <taxon>Bacilli</taxon>
        <taxon>Bacillales</taxon>
        <taxon>Bacillaceae</taxon>
        <taxon>Bacillus</taxon>
        <taxon>Bacillus amyloliquefaciens group</taxon>
    </lineage>
</organism>
<dbReference type="NCBIfam" id="TIGR02887">
    <property type="entry name" value="spore_ger_x_C"/>
    <property type="match status" value="1"/>
</dbReference>
<keyword evidence="3" id="KW-0309">Germination</keyword>
<gene>
    <name evidence="11" type="ORF">BVDSYZ_17315</name>
</gene>
<evidence type="ECO:0000313" key="11">
    <source>
        <dbReference type="EMBL" id="AWX73675.1"/>
    </source>
</evidence>
<reference evidence="11 12" key="1">
    <citation type="submission" date="2018-06" db="EMBL/GenBank/DDBJ databases">
        <title>Complete Genome Sequence of Bacillus velezensis DSYZ, a Plant Growth-Promoting Rhizobacterium with Antifungal Activity.</title>
        <authorList>
            <person name="Du B."/>
            <person name="Ding Y."/>
            <person name="Liu K."/>
            <person name="Yao L."/>
            <person name="Wang C."/>
            <person name="Li H."/>
            <person name="Liu H."/>
        </authorList>
    </citation>
    <scope>NUCLEOTIDE SEQUENCE [LARGE SCALE GENOMIC DNA]</scope>
    <source>
        <strain evidence="11 12">DSYZ</strain>
    </source>
</reference>
<dbReference type="PANTHER" id="PTHR35789">
    <property type="entry name" value="SPORE GERMINATION PROTEIN B3"/>
    <property type="match status" value="1"/>
</dbReference>
<dbReference type="Pfam" id="PF25198">
    <property type="entry name" value="Spore_GerAC_N"/>
    <property type="match status" value="1"/>
</dbReference>
<dbReference type="RefSeq" id="WP_020956323.1">
    <property type="nucleotide sequence ID" value="NZ_CBDFOR010000001.1"/>
</dbReference>
<evidence type="ECO:0000313" key="12">
    <source>
        <dbReference type="Proteomes" id="UP000250069"/>
    </source>
</evidence>
<evidence type="ECO:0000256" key="4">
    <source>
        <dbReference type="ARBA" id="ARBA00022729"/>
    </source>
</evidence>
<evidence type="ECO:0000256" key="2">
    <source>
        <dbReference type="ARBA" id="ARBA00007886"/>
    </source>
</evidence>
<dbReference type="PROSITE" id="PS51257">
    <property type="entry name" value="PROKAR_LIPOPROTEIN"/>
    <property type="match status" value="1"/>
</dbReference>
<dbReference type="InterPro" id="IPR038501">
    <property type="entry name" value="Spore_GerAC_C_sf"/>
</dbReference>
<feature type="compositionally biased region" description="Polar residues" evidence="8">
    <location>
        <begin position="64"/>
        <end position="74"/>
    </location>
</feature>
<feature type="domain" description="Spore germination GerAC-like C-terminal" evidence="9">
    <location>
        <begin position="202"/>
        <end position="365"/>
    </location>
</feature>
<evidence type="ECO:0000259" key="9">
    <source>
        <dbReference type="Pfam" id="PF05504"/>
    </source>
</evidence>
<sequence length="371" mass="42228">MKKYIVIILCTLLLAGCWDSRNIEDLSLVIGVGLDKPEEENVEVTQQILVPQKASSQQSSSGSDTTKVTSTSGETVHQALRTASLKNHPAFSQHLRIMLFSEALLKDDIPLDALMNQFIRDNGTRRSCNVMTVPDKTKDIFKISDQGEPASNTIYDLTENNAVTIRMMEPVTLGEISERIAKGETFALPQVRQVGSRLEIWGATIIKNKFWYANLTPLQVQNMNLFTGTVKGGVTFAKHDNYYLSFEVFSSKYDVKTQYKNGKFKFIVTRFVEGRLSEDWNPKEDSFKESYINEIKNAVKRSIHSDVMAFIDYMQHELKVDITGLGDQVRIHYPDKWKKISSDWDHHFSESDIEYKVKVAIRDFGTKGMSQ</sequence>
<dbReference type="GO" id="GO:0016020">
    <property type="term" value="C:membrane"/>
    <property type="evidence" value="ECO:0007669"/>
    <property type="project" value="UniProtKB-SubCell"/>
</dbReference>
<dbReference type="PANTHER" id="PTHR35789:SF1">
    <property type="entry name" value="SPORE GERMINATION PROTEIN B3"/>
    <property type="match status" value="1"/>
</dbReference>
<dbReference type="InterPro" id="IPR008844">
    <property type="entry name" value="Spore_GerAC-like"/>
</dbReference>
<feature type="domain" description="Spore germination protein N-terminal" evidence="10">
    <location>
        <begin position="19"/>
        <end position="192"/>
    </location>
</feature>
<name>A0ABC8DCE1_BACVE</name>
<keyword evidence="4" id="KW-0732">Signal</keyword>
<dbReference type="Gene3D" id="3.30.300.210">
    <property type="entry name" value="Nutrient germinant receptor protein C, domain 3"/>
    <property type="match status" value="1"/>
</dbReference>
<dbReference type="AlphaFoldDB" id="A0ABC8DCE1"/>
<evidence type="ECO:0000256" key="3">
    <source>
        <dbReference type="ARBA" id="ARBA00022544"/>
    </source>
</evidence>
<dbReference type="InterPro" id="IPR046953">
    <property type="entry name" value="Spore_GerAC-like_C"/>
</dbReference>
<comment type="similarity">
    <text evidence="2">Belongs to the GerABKC lipoprotein family.</text>
</comment>
<protein>
    <submittedName>
        <fullName evidence="11">Ger(X)C family spore germination protein</fullName>
    </submittedName>
</protein>
<evidence type="ECO:0000256" key="7">
    <source>
        <dbReference type="ARBA" id="ARBA00023288"/>
    </source>
</evidence>
<keyword evidence="7" id="KW-0449">Lipoprotein</keyword>
<dbReference type="EMBL" id="CP030150">
    <property type="protein sequence ID" value="AWX73675.1"/>
    <property type="molecule type" value="Genomic_DNA"/>
</dbReference>